<dbReference type="EMBL" id="LNAM01000035">
    <property type="protein sequence ID" value="KSV60209.1"/>
    <property type="molecule type" value="Genomic_DNA"/>
</dbReference>
<dbReference type="Pfam" id="PF01381">
    <property type="entry name" value="HTH_3"/>
    <property type="match status" value="1"/>
</dbReference>
<dbReference type="AlphaFoldDB" id="A0A0V8QI23"/>
<gene>
    <name evidence="3" type="ORF">ASU35_06535</name>
</gene>
<dbReference type="Proteomes" id="UP000054874">
    <property type="component" value="Unassembled WGS sequence"/>
</dbReference>
<dbReference type="CDD" id="cd00093">
    <property type="entry name" value="HTH_XRE"/>
    <property type="match status" value="1"/>
</dbReference>
<reference evidence="3 4" key="1">
    <citation type="submission" date="2015-11" db="EMBL/GenBank/DDBJ databases">
        <title>Butyribacter intestini gen. nov., sp. nov., a butyric acid-producing bacterium of the family Lachnospiraceae isolated from the human faeces.</title>
        <authorList>
            <person name="Zou Y."/>
            <person name="Xue W."/>
            <person name="Luo G."/>
            <person name="Lv M."/>
        </authorList>
    </citation>
    <scope>NUCLEOTIDE SEQUENCE [LARGE SCALE GENOMIC DNA]</scope>
    <source>
        <strain evidence="3 4">ACET-33324</strain>
    </source>
</reference>
<proteinExistence type="predicted"/>
<feature type="domain" description="HTH cro/C1-type" evidence="2">
    <location>
        <begin position="17"/>
        <end position="71"/>
    </location>
</feature>
<dbReference type="RefSeq" id="WP_058351613.1">
    <property type="nucleotide sequence ID" value="NZ_CABMMD010000035.1"/>
</dbReference>
<dbReference type="PANTHER" id="PTHR46558">
    <property type="entry name" value="TRACRIPTIONAL REGULATORY PROTEIN-RELATED-RELATED"/>
    <property type="match status" value="1"/>
</dbReference>
<dbReference type="OrthoDB" id="9805856at2"/>
<dbReference type="Gene3D" id="1.10.260.40">
    <property type="entry name" value="lambda repressor-like DNA-binding domains"/>
    <property type="match status" value="1"/>
</dbReference>
<dbReference type="SUPFAM" id="SSF47413">
    <property type="entry name" value="lambda repressor-like DNA-binding domains"/>
    <property type="match status" value="1"/>
</dbReference>
<dbReference type="PROSITE" id="PS50943">
    <property type="entry name" value="HTH_CROC1"/>
    <property type="match status" value="1"/>
</dbReference>
<evidence type="ECO:0000313" key="4">
    <source>
        <dbReference type="Proteomes" id="UP000054874"/>
    </source>
</evidence>
<keyword evidence="1" id="KW-0238">DNA-binding</keyword>
<comment type="caution">
    <text evidence="3">The sequence shown here is derived from an EMBL/GenBank/DDBJ whole genome shotgun (WGS) entry which is preliminary data.</text>
</comment>
<dbReference type="InterPro" id="IPR001387">
    <property type="entry name" value="Cro/C1-type_HTH"/>
</dbReference>
<dbReference type="SMART" id="SM00530">
    <property type="entry name" value="HTH_XRE"/>
    <property type="match status" value="1"/>
</dbReference>
<evidence type="ECO:0000256" key="1">
    <source>
        <dbReference type="ARBA" id="ARBA00023125"/>
    </source>
</evidence>
<dbReference type="InterPro" id="IPR010982">
    <property type="entry name" value="Lambda_DNA-bd_dom_sf"/>
</dbReference>
<dbReference type="STRING" id="290052.ASU35_06535"/>
<name>A0A0V8QI23_9FIRM</name>
<sequence>MGTQDKVFNKEVMGKQLRKLRNSTGMNQENFAEKLNLSKDTISNYERGITLIPHDVITILCQKFNVSADFFFFEIDKPLVEDDNIANAFTKELEECSEFEKKQLMEMLKIIRMKPVAV</sequence>
<evidence type="ECO:0000259" key="2">
    <source>
        <dbReference type="PROSITE" id="PS50943"/>
    </source>
</evidence>
<keyword evidence="4" id="KW-1185">Reference proteome</keyword>
<dbReference type="GO" id="GO:0003677">
    <property type="term" value="F:DNA binding"/>
    <property type="evidence" value="ECO:0007669"/>
    <property type="project" value="UniProtKB-KW"/>
</dbReference>
<evidence type="ECO:0000313" key="3">
    <source>
        <dbReference type="EMBL" id="KSV60209.1"/>
    </source>
</evidence>
<protein>
    <recommendedName>
        <fullName evidence="2">HTH cro/C1-type domain-containing protein</fullName>
    </recommendedName>
</protein>
<accession>A0A0V8QI23</accession>
<dbReference type="PANTHER" id="PTHR46558:SF4">
    <property type="entry name" value="DNA-BIDING PHAGE PROTEIN"/>
    <property type="match status" value="1"/>
</dbReference>
<organism evidence="3 4">
    <name type="scientific">Acetivibrio ethanolgignens</name>
    <dbReference type="NCBI Taxonomy" id="290052"/>
    <lineage>
        <taxon>Bacteria</taxon>
        <taxon>Bacillati</taxon>
        <taxon>Bacillota</taxon>
        <taxon>Clostridia</taxon>
        <taxon>Eubacteriales</taxon>
        <taxon>Oscillospiraceae</taxon>
        <taxon>Acetivibrio</taxon>
    </lineage>
</organism>